<evidence type="ECO:0000256" key="1">
    <source>
        <dbReference type="SAM" id="Phobius"/>
    </source>
</evidence>
<keyword evidence="1" id="KW-1133">Transmembrane helix</keyword>
<keyword evidence="1" id="KW-0472">Membrane</keyword>
<accession>A0A0W1ABN6</accession>
<sequence>MTLSEFFAKCGDFMLKHGGTTYDVFDHVIKDDKKPWSTVFFTPYKSAPDFFYRAGSVVSGPVFLSLLAIELASVSFYLSLNSLFKLVTLNPQAAKTRIIDSTVHFLATIAAAFAAFVSPFVNFVDFIGAAVTSMMPKRDEAQDLRPAMP</sequence>
<evidence type="ECO:0000313" key="2">
    <source>
        <dbReference type="EMBL" id="KTD78782.1"/>
    </source>
</evidence>
<feature type="transmembrane region" description="Helical" evidence="1">
    <location>
        <begin position="62"/>
        <end position="84"/>
    </location>
</feature>
<dbReference type="AlphaFoldDB" id="A0A0W1ABN6"/>
<comment type="caution">
    <text evidence="2">The sequence shown here is derived from an EMBL/GenBank/DDBJ whole genome shotgun (WGS) entry which is preliminary data.</text>
</comment>
<protein>
    <submittedName>
        <fullName evidence="2">Putative integral membrane protein</fullName>
    </submittedName>
</protein>
<keyword evidence="1" id="KW-0812">Transmembrane</keyword>
<dbReference type="EMBL" id="LNZB01000038">
    <property type="protein sequence ID" value="KTD78782.1"/>
    <property type="molecule type" value="Genomic_DNA"/>
</dbReference>
<gene>
    <name evidence="2" type="ORF">Lwal_1552</name>
</gene>
<name>A0A0W1ABN6_9GAMM</name>
<organism evidence="2 3">
    <name type="scientific">Legionella waltersii</name>
    <dbReference type="NCBI Taxonomy" id="66969"/>
    <lineage>
        <taxon>Bacteria</taxon>
        <taxon>Pseudomonadati</taxon>
        <taxon>Pseudomonadota</taxon>
        <taxon>Gammaproteobacteria</taxon>
        <taxon>Legionellales</taxon>
        <taxon>Legionellaceae</taxon>
        <taxon>Legionella</taxon>
    </lineage>
</organism>
<proteinExistence type="predicted"/>
<reference evidence="2 3" key="1">
    <citation type="submission" date="2015-11" db="EMBL/GenBank/DDBJ databases">
        <title>Genomic analysis of 38 Legionella species identifies large and diverse effector repertoires.</title>
        <authorList>
            <person name="Burstein D."/>
            <person name="Amaro F."/>
            <person name="Zusman T."/>
            <person name="Lifshitz Z."/>
            <person name="Cohen O."/>
            <person name="Gilbert J.A."/>
            <person name="Pupko T."/>
            <person name="Shuman H.A."/>
            <person name="Segal G."/>
        </authorList>
    </citation>
    <scope>NUCLEOTIDE SEQUENCE [LARGE SCALE GENOMIC DNA]</scope>
    <source>
        <strain evidence="2 3">ATCC 51914</strain>
    </source>
</reference>
<dbReference type="RefSeq" id="WP_058480253.1">
    <property type="nucleotide sequence ID" value="NZ_CAAAIQ010000015.1"/>
</dbReference>
<dbReference type="PATRIC" id="fig|66969.6.peg.1693"/>
<dbReference type="Proteomes" id="UP000054729">
    <property type="component" value="Unassembled WGS sequence"/>
</dbReference>
<keyword evidence="3" id="KW-1185">Reference proteome</keyword>
<feature type="transmembrane region" description="Helical" evidence="1">
    <location>
        <begin position="105"/>
        <end position="131"/>
    </location>
</feature>
<dbReference type="OrthoDB" id="5651921at2"/>
<evidence type="ECO:0000313" key="3">
    <source>
        <dbReference type="Proteomes" id="UP000054729"/>
    </source>
</evidence>